<dbReference type="EMBL" id="SNRW01034412">
    <property type="protein sequence ID" value="KAA6355572.1"/>
    <property type="molecule type" value="Genomic_DNA"/>
</dbReference>
<name>A0A5J4TCB1_9EUKA</name>
<comment type="caution">
    <text evidence="1">The sequence shown here is derived from an EMBL/GenBank/DDBJ whole genome shotgun (WGS) entry which is preliminary data.</text>
</comment>
<protein>
    <submittedName>
        <fullName evidence="1">Uncharacterized protein</fullName>
    </submittedName>
</protein>
<reference evidence="1 2" key="1">
    <citation type="submission" date="2019-03" db="EMBL/GenBank/DDBJ databases">
        <title>Single cell metagenomics reveals metabolic interactions within the superorganism composed of flagellate Streblomastix strix and complex community of Bacteroidetes bacteria on its surface.</title>
        <authorList>
            <person name="Treitli S.C."/>
            <person name="Kolisko M."/>
            <person name="Husnik F."/>
            <person name="Keeling P."/>
            <person name="Hampl V."/>
        </authorList>
    </citation>
    <scope>NUCLEOTIDE SEQUENCE [LARGE SCALE GENOMIC DNA]</scope>
    <source>
        <strain evidence="1">ST1C</strain>
    </source>
</reference>
<organism evidence="1 2">
    <name type="scientific">Streblomastix strix</name>
    <dbReference type="NCBI Taxonomy" id="222440"/>
    <lineage>
        <taxon>Eukaryota</taxon>
        <taxon>Metamonada</taxon>
        <taxon>Preaxostyla</taxon>
        <taxon>Oxymonadida</taxon>
        <taxon>Streblomastigidae</taxon>
        <taxon>Streblomastix</taxon>
    </lineage>
</organism>
<sequence>GLDNEWVLAAPSASSASGQKLLQKAVANWTTGQFINDFVSDF</sequence>
<evidence type="ECO:0000313" key="2">
    <source>
        <dbReference type="Proteomes" id="UP000324800"/>
    </source>
</evidence>
<gene>
    <name evidence="1" type="ORF">EZS28_048901</name>
</gene>
<accession>A0A5J4TCB1</accession>
<dbReference type="Proteomes" id="UP000324800">
    <property type="component" value="Unassembled WGS sequence"/>
</dbReference>
<evidence type="ECO:0000313" key="1">
    <source>
        <dbReference type="EMBL" id="KAA6355572.1"/>
    </source>
</evidence>
<feature type="non-terminal residue" evidence="1">
    <location>
        <position position="1"/>
    </location>
</feature>
<dbReference type="AlphaFoldDB" id="A0A5J4TCB1"/>
<proteinExistence type="predicted"/>